<protein>
    <submittedName>
        <fullName evidence="1">Uncharacterized protein</fullName>
    </submittedName>
</protein>
<proteinExistence type="predicted"/>
<dbReference type="EMBL" id="GBXM01025935">
    <property type="protein sequence ID" value="JAH82642.1"/>
    <property type="molecule type" value="Transcribed_RNA"/>
</dbReference>
<reference evidence="1" key="1">
    <citation type="submission" date="2014-11" db="EMBL/GenBank/DDBJ databases">
        <authorList>
            <person name="Amaro Gonzalez C."/>
        </authorList>
    </citation>
    <scope>NUCLEOTIDE SEQUENCE</scope>
</reference>
<sequence length="26" mass="2703">MTLKLTLVALVLSSAFALTHTVKGTS</sequence>
<name>A0A0E9VX35_ANGAN</name>
<reference evidence="1" key="2">
    <citation type="journal article" date="2015" name="Fish Shellfish Immunol.">
        <title>Early steps in the European eel (Anguilla anguilla)-Vibrio vulnificus interaction in the gills: Role of the RtxA13 toxin.</title>
        <authorList>
            <person name="Callol A."/>
            <person name="Pajuelo D."/>
            <person name="Ebbesson L."/>
            <person name="Teles M."/>
            <person name="MacKenzie S."/>
            <person name="Amaro C."/>
        </authorList>
    </citation>
    <scope>NUCLEOTIDE SEQUENCE</scope>
</reference>
<evidence type="ECO:0000313" key="1">
    <source>
        <dbReference type="EMBL" id="JAH82642.1"/>
    </source>
</evidence>
<organism evidence="1">
    <name type="scientific">Anguilla anguilla</name>
    <name type="common">European freshwater eel</name>
    <name type="synonym">Muraena anguilla</name>
    <dbReference type="NCBI Taxonomy" id="7936"/>
    <lineage>
        <taxon>Eukaryota</taxon>
        <taxon>Metazoa</taxon>
        <taxon>Chordata</taxon>
        <taxon>Craniata</taxon>
        <taxon>Vertebrata</taxon>
        <taxon>Euteleostomi</taxon>
        <taxon>Actinopterygii</taxon>
        <taxon>Neopterygii</taxon>
        <taxon>Teleostei</taxon>
        <taxon>Anguilliformes</taxon>
        <taxon>Anguillidae</taxon>
        <taxon>Anguilla</taxon>
    </lineage>
</organism>
<accession>A0A0E9VX35</accession>
<dbReference type="AlphaFoldDB" id="A0A0E9VX35"/>